<dbReference type="InterPro" id="IPR025617">
    <property type="entry name" value="YqzL"/>
</dbReference>
<dbReference type="AlphaFoldDB" id="A0A7X3FGX7"/>
<sequence length="48" mass="5529">MRDFTWQYFCTTGDVDAYMLYKDLAPSPDTGAEESETFERMALEPVEA</sequence>
<dbReference type="RefSeq" id="WP_157334390.1">
    <property type="nucleotide sequence ID" value="NZ_RHLK01000003.1"/>
</dbReference>
<organism evidence="1 2">
    <name type="scientific">Paenibacillus lutrae</name>
    <dbReference type="NCBI Taxonomy" id="2078573"/>
    <lineage>
        <taxon>Bacteria</taxon>
        <taxon>Bacillati</taxon>
        <taxon>Bacillota</taxon>
        <taxon>Bacilli</taxon>
        <taxon>Bacillales</taxon>
        <taxon>Paenibacillaceae</taxon>
        <taxon>Paenibacillus</taxon>
    </lineage>
</organism>
<dbReference type="Proteomes" id="UP000490800">
    <property type="component" value="Unassembled WGS sequence"/>
</dbReference>
<keyword evidence="2" id="KW-1185">Reference proteome</keyword>
<proteinExistence type="predicted"/>
<dbReference type="OrthoDB" id="1650227at2"/>
<dbReference type="Pfam" id="PF14006">
    <property type="entry name" value="YqzL"/>
    <property type="match status" value="1"/>
</dbReference>
<dbReference type="EMBL" id="RHLK01000003">
    <property type="protein sequence ID" value="MVO99417.1"/>
    <property type="molecule type" value="Genomic_DNA"/>
</dbReference>
<evidence type="ECO:0000313" key="1">
    <source>
        <dbReference type="EMBL" id="MVO99417.1"/>
    </source>
</evidence>
<accession>A0A7X3FGX7</accession>
<reference evidence="1 2" key="1">
    <citation type="journal article" date="2019" name="Microorganisms">
        <title>Paenibacillus lutrae sp. nov., A Chitinolytic Species Isolated from A River Otter in Castril Natural Park, Granada, Spain.</title>
        <authorList>
            <person name="Rodriguez M."/>
            <person name="Reina J.C."/>
            <person name="Bejar V."/>
            <person name="Llamas I."/>
        </authorList>
    </citation>
    <scope>NUCLEOTIDE SEQUENCE [LARGE SCALE GENOMIC DNA]</scope>
    <source>
        <strain evidence="1 2">N10</strain>
    </source>
</reference>
<protein>
    <submittedName>
        <fullName evidence="1">YqzL family protein</fullName>
    </submittedName>
</protein>
<comment type="caution">
    <text evidence="1">The sequence shown here is derived from an EMBL/GenBank/DDBJ whole genome shotgun (WGS) entry which is preliminary data.</text>
</comment>
<gene>
    <name evidence="1" type="ORF">EDM21_07735</name>
</gene>
<evidence type="ECO:0000313" key="2">
    <source>
        <dbReference type="Proteomes" id="UP000490800"/>
    </source>
</evidence>
<name>A0A7X3FGX7_9BACL</name>